<dbReference type="PIRSF" id="PIRSF006470">
    <property type="entry name" value="DctB"/>
    <property type="match status" value="1"/>
</dbReference>
<dbReference type="NCBIfam" id="TIGR00787">
    <property type="entry name" value="dctP"/>
    <property type="match status" value="1"/>
</dbReference>
<feature type="signal peptide" evidence="5">
    <location>
        <begin position="1"/>
        <end position="29"/>
    </location>
</feature>
<dbReference type="PANTHER" id="PTHR33376:SF4">
    <property type="entry name" value="SIALIC ACID-BINDING PERIPLASMIC PROTEIN SIAP"/>
    <property type="match status" value="1"/>
</dbReference>
<keyword evidence="3" id="KW-0813">Transport</keyword>
<reference evidence="6" key="2">
    <citation type="submission" date="2020-09" db="EMBL/GenBank/DDBJ databases">
        <authorList>
            <person name="Sun Q."/>
            <person name="Kim S."/>
        </authorList>
    </citation>
    <scope>NUCLEOTIDE SEQUENCE</scope>
    <source>
        <strain evidence="6">KCTC 42097</strain>
    </source>
</reference>
<dbReference type="AlphaFoldDB" id="A0A8J3DP45"/>
<evidence type="ECO:0000313" key="6">
    <source>
        <dbReference type="EMBL" id="GHC72909.1"/>
    </source>
</evidence>
<dbReference type="InterPro" id="IPR038404">
    <property type="entry name" value="TRAP_DctP_sf"/>
</dbReference>
<dbReference type="Pfam" id="PF03480">
    <property type="entry name" value="DctP"/>
    <property type="match status" value="1"/>
</dbReference>
<keyword evidence="7" id="KW-1185">Reference proteome</keyword>
<dbReference type="PANTHER" id="PTHR33376">
    <property type="match status" value="1"/>
</dbReference>
<comment type="caution">
    <text evidence="6">The sequence shown here is derived from an EMBL/GenBank/DDBJ whole genome shotgun (WGS) entry which is preliminary data.</text>
</comment>
<evidence type="ECO:0000256" key="3">
    <source>
        <dbReference type="ARBA" id="ARBA00022448"/>
    </source>
</evidence>
<dbReference type="InterPro" id="IPR006311">
    <property type="entry name" value="TAT_signal"/>
</dbReference>
<evidence type="ECO:0000256" key="5">
    <source>
        <dbReference type="SAM" id="SignalP"/>
    </source>
</evidence>
<dbReference type="InterPro" id="IPR004682">
    <property type="entry name" value="TRAP_DctP"/>
</dbReference>
<evidence type="ECO:0000256" key="1">
    <source>
        <dbReference type="ARBA" id="ARBA00004196"/>
    </source>
</evidence>
<dbReference type="NCBIfam" id="NF037995">
    <property type="entry name" value="TRAP_S1"/>
    <property type="match status" value="1"/>
</dbReference>
<accession>A0A8J3DP45</accession>
<reference evidence="6" key="1">
    <citation type="journal article" date="2014" name="Int. J. Syst. Evol. Microbiol.">
        <title>Complete genome sequence of Corynebacterium casei LMG S-19264T (=DSM 44701T), isolated from a smear-ripened cheese.</title>
        <authorList>
            <consortium name="US DOE Joint Genome Institute (JGI-PGF)"/>
            <person name="Walter F."/>
            <person name="Albersmeier A."/>
            <person name="Kalinowski J."/>
            <person name="Ruckert C."/>
        </authorList>
    </citation>
    <scope>NUCLEOTIDE SEQUENCE</scope>
    <source>
        <strain evidence="6">KCTC 42097</strain>
    </source>
</reference>
<dbReference type="CDD" id="cd13603">
    <property type="entry name" value="PBP2_TRAP_Siap_TeaA_like"/>
    <property type="match status" value="1"/>
</dbReference>
<dbReference type="Proteomes" id="UP000641137">
    <property type="component" value="Unassembled WGS sequence"/>
</dbReference>
<dbReference type="EMBL" id="BMZO01000006">
    <property type="protein sequence ID" value="GHC72909.1"/>
    <property type="molecule type" value="Genomic_DNA"/>
</dbReference>
<sequence length="338" mass="37294">MTMTINRRTMLIGTGAIALGAAFHTKARAAEYTYKFANNLQASHPLNIRLNEATAKILEETSGRLQINVFPSSQLGNDTETLSQLRSGAVEFFSLSPLILSTLVPNAAISGVGFAFPDYKSVWAAMDGELGAYARKQIEDKGLVPMDKIWDNGFRQITSGSKPINTPDDLKGFKIRTPPGQLWTTMFQTLGSAPATINFAEVYTALSTGQVDGQENPLAIASTAKLYEVQKHCAITNHMWDGFWFLANKRAWENLPEDIREVVAKNLNAYADLQRADTEELNKTVRTELEGLGMTFTDPDPQAFRQVLIDGGFYAQWKEKFGEEAWTALEKAANADLG</sequence>
<proteinExistence type="inferred from homology"/>
<evidence type="ECO:0000256" key="4">
    <source>
        <dbReference type="ARBA" id="ARBA00022729"/>
    </source>
</evidence>
<organism evidence="6 7">
    <name type="scientific">Limoniibacter endophyticus</name>
    <dbReference type="NCBI Taxonomy" id="1565040"/>
    <lineage>
        <taxon>Bacteria</taxon>
        <taxon>Pseudomonadati</taxon>
        <taxon>Pseudomonadota</taxon>
        <taxon>Alphaproteobacteria</taxon>
        <taxon>Hyphomicrobiales</taxon>
        <taxon>Bartonellaceae</taxon>
        <taxon>Limoniibacter</taxon>
    </lineage>
</organism>
<protein>
    <submittedName>
        <fullName evidence="6">ABC transporter substrate-binding protein</fullName>
    </submittedName>
</protein>
<dbReference type="Gene3D" id="3.40.190.170">
    <property type="entry name" value="Bacterial extracellular solute-binding protein, family 7"/>
    <property type="match status" value="1"/>
</dbReference>
<dbReference type="SUPFAM" id="SSF53850">
    <property type="entry name" value="Periplasmic binding protein-like II"/>
    <property type="match status" value="1"/>
</dbReference>
<evidence type="ECO:0000256" key="2">
    <source>
        <dbReference type="ARBA" id="ARBA00009023"/>
    </source>
</evidence>
<dbReference type="GO" id="GO:0030288">
    <property type="term" value="C:outer membrane-bounded periplasmic space"/>
    <property type="evidence" value="ECO:0007669"/>
    <property type="project" value="InterPro"/>
</dbReference>
<dbReference type="GO" id="GO:0055085">
    <property type="term" value="P:transmembrane transport"/>
    <property type="evidence" value="ECO:0007669"/>
    <property type="project" value="InterPro"/>
</dbReference>
<name>A0A8J3DP45_9HYPH</name>
<comment type="similarity">
    <text evidence="2">Belongs to the bacterial solute-binding protein 7 family.</text>
</comment>
<comment type="subcellular location">
    <subcellularLocation>
        <location evidence="1">Cell envelope</location>
    </subcellularLocation>
</comment>
<feature type="chain" id="PRO_5035310207" evidence="5">
    <location>
        <begin position="30"/>
        <end position="338"/>
    </location>
</feature>
<dbReference type="PROSITE" id="PS51318">
    <property type="entry name" value="TAT"/>
    <property type="match status" value="1"/>
</dbReference>
<evidence type="ECO:0000313" key="7">
    <source>
        <dbReference type="Proteomes" id="UP000641137"/>
    </source>
</evidence>
<dbReference type="InterPro" id="IPR018389">
    <property type="entry name" value="DctP_fam"/>
</dbReference>
<gene>
    <name evidence="6" type="ORF">GCM10010136_20950</name>
</gene>
<keyword evidence="4 5" id="KW-0732">Signal</keyword>